<dbReference type="PATRIC" id="fig|1423792.3.peg.460"/>
<dbReference type="GO" id="GO:0016301">
    <property type="term" value="F:kinase activity"/>
    <property type="evidence" value="ECO:0007669"/>
    <property type="project" value="UniProtKB-KW"/>
</dbReference>
<dbReference type="STRING" id="1423792.FD09_GL000456"/>
<keyword evidence="2" id="KW-0808">Transferase</keyword>
<organism evidence="2 3">
    <name type="scientific">Schleiferilactobacillus perolens DSM 12744</name>
    <dbReference type="NCBI Taxonomy" id="1423792"/>
    <lineage>
        <taxon>Bacteria</taxon>
        <taxon>Bacillati</taxon>
        <taxon>Bacillota</taxon>
        <taxon>Bacilli</taxon>
        <taxon>Lactobacillales</taxon>
        <taxon>Lactobacillaceae</taxon>
        <taxon>Schleiferilactobacillus</taxon>
    </lineage>
</organism>
<dbReference type="Gene3D" id="3.30.420.40">
    <property type="match status" value="2"/>
</dbReference>
<dbReference type="AlphaFoldDB" id="A0A0R1NDE8"/>
<dbReference type="CDD" id="cd24152">
    <property type="entry name" value="ASKHA_NBD_ROK-like"/>
    <property type="match status" value="1"/>
</dbReference>
<dbReference type="OrthoDB" id="9795247at2"/>
<reference evidence="2 3" key="1">
    <citation type="journal article" date="2015" name="Genome Announc.">
        <title>Expanding the biotechnology potential of lactobacilli through comparative genomics of 213 strains and associated genera.</title>
        <authorList>
            <person name="Sun Z."/>
            <person name="Harris H.M."/>
            <person name="McCann A."/>
            <person name="Guo C."/>
            <person name="Argimon S."/>
            <person name="Zhang W."/>
            <person name="Yang X."/>
            <person name="Jeffery I.B."/>
            <person name="Cooney J.C."/>
            <person name="Kagawa T.F."/>
            <person name="Liu W."/>
            <person name="Song Y."/>
            <person name="Salvetti E."/>
            <person name="Wrobel A."/>
            <person name="Rasinkangas P."/>
            <person name="Parkhill J."/>
            <person name="Rea M.C."/>
            <person name="O'Sullivan O."/>
            <person name="Ritari J."/>
            <person name="Douillard F.P."/>
            <person name="Paul Ross R."/>
            <person name="Yang R."/>
            <person name="Briner A.E."/>
            <person name="Felis G.E."/>
            <person name="de Vos W.M."/>
            <person name="Barrangou R."/>
            <person name="Klaenhammer T.R."/>
            <person name="Caufield P.W."/>
            <person name="Cui Y."/>
            <person name="Zhang H."/>
            <person name="O'Toole P.W."/>
        </authorList>
    </citation>
    <scope>NUCLEOTIDE SEQUENCE [LARGE SCALE GENOMIC DNA]</scope>
    <source>
        <strain evidence="2 3">DSM 12744</strain>
    </source>
</reference>
<comment type="similarity">
    <text evidence="1">Belongs to the ROK (NagC/XylR) family.</text>
</comment>
<evidence type="ECO:0000256" key="1">
    <source>
        <dbReference type="ARBA" id="ARBA00006479"/>
    </source>
</evidence>
<dbReference type="InterPro" id="IPR043129">
    <property type="entry name" value="ATPase_NBD"/>
</dbReference>
<protein>
    <submittedName>
        <fullName evidence="2">Sugar kinase and transcription regulator</fullName>
    </submittedName>
</protein>
<dbReference type="PANTHER" id="PTHR18964">
    <property type="entry name" value="ROK (REPRESSOR, ORF, KINASE) FAMILY"/>
    <property type="match status" value="1"/>
</dbReference>
<evidence type="ECO:0000313" key="3">
    <source>
        <dbReference type="Proteomes" id="UP000051330"/>
    </source>
</evidence>
<evidence type="ECO:0000313" key="2">
    <source>
        <dbReference type="EMBL" id="KRL14795.1"/>
    </source>
</evidence>
<comment type="caution">
    <text evidence="2">The sequence shown here is derived from an EMBL/GenBank/DDBJ whole genome shotgun (WGS) entry which is preliminary data.</text>
</comment>
<dbReference type="Proteomes" id="UP000051330">
    <property type="component" value="Unassembled WGS sequence"/>
</dbReference>
<dbReference type="InterPro" id="IPR000600">
    <property type="entry name" value="ROK"/>
</dbReference>
<accession>A0A0R1NDE8</accession>
<gene>
    <name evidence="2" type="ORF">FD09_GL000456</name>
</gene>
<keyword evidence="2" id="KW-0418">Kinase</keyword>
<proteinExistence type="inferred from homology"/>
<dbReference type="EMBL" id="AZEC01000001">
    <property type="protein sequence ID" value="KRL14795.1"/>
    <property type="molecule type" value="Genomic_DNA"/>
</dbReference>
<dbReference type="SUPFAM" id="SSF53067">
    <property type="entry name" value="Actin-like ATPase domain"/>
    <property type="match status" value="1"/>
</dbReference>
<dbReference type="PANTHER" id="PTHR18964:SF170">
    <property type="entry name" value="SUGAR KINASE"/>
    <property type="match status" value="1"/>
</dbReference>
<dbReference type="Pfam" id="PF00480">
    <property type="entry name" value="ROK"/>
    <property type="match status" value="1"/>
</dbReference>
<name>A0A0R1NDE8_9LACO</name>
<dbReference type="RefSeq" id="WP_057817804.1">
    <property type="nucleotide sequence ID" value="NZ_AZEC01000001.1"/>
</dbReference>
<keyword evidence="3" id="KW-1185">Reference proteome</keyword>
<sequence>MTEFIAFDIGGTSIKYGIVNSDGQISEKGAFETPKPRADILAGMAKVVERFRQHHTVTGIGISAPGIVRRDGYMVTGGALRELYDFPLAKTLADQTGLPVKVENDANAAAIAERWLGNAQGIDNYICIVLGTGIGGGIVINGQVYRGAHGMAGEFGWNVTQEPDLTQDLEFSSLNKNAAVVDGLTRRYNASAKLVFPDDAKVTDARQILQLAEDKDPIAEPIVDDFYSQLAVMLINLFANFDPEVILIGGGISANDRFMENLQDKLSEYITRHQSLNFIRDKALGTIKAAGLRNDAGLIGAVYPLVRAAK</sequence>